<reference evidence="1" key="2">
    <citation type="journal article" date="2015" name="Data Brief">
        <title>Shoot transcriptome of the giant reed, Arundo donax.</title>
        <authorList>
            <person name="Barrero R.A."/>
            <person name="Guerrero F.D."/>
            <person name="Moolhuijzen P."/>
            <person name="Goolsby J.A."/>
            <person name="Tidwell J."/>
            <person name="Bellgard S.E."/>
            <person name="Bellgard M.I."/>
        </authorList>
    </citation>
    <scope>NUCLEOTIDE SEQUENCE</scope>
    <source>
        <tissue evidence="1">Shoot tissue taken approximately 20 cm above the soil surface</tissue>
    </source>
</reference>
<proteinExistence type="predicted"/>
<dbReference type="AlphaFoldDB" id="A0A0A9FVG7"/>
<organism evidence="1">
    <name type="scientific">Arundo donax</name>
    <name type="common">Giant reed</name>
    <name type="synonym">Donax arundinaceus</name>
    <dbReference type="NCBI Taxonomy" id="35708"/>
    <lineage>
        <taxon>Eukaryota</taxon>
        <taxon>Viridiplantae</taxon>
        <taxon>Streptophyta</taxon>
        <taxon>Embryophyta</taxon>
        <taxon>Tracheophyta</taxon>
        <taxon>Spermatophyta</taxon>
        <taxon>Magnoliopsida</taxon>
        <taxon>Liliopsida</taxon>
        <taxon>Poales</taxon>
        <taxon>Poaceae</taxon>
        <taxon>PACMAD clade</taxon>
        <taxon>Arundinoideae</taxon>
        <taxon>Arundineae</taxon>
        <taxon>Arundo</taxon>
    </lineage>
</organism>
<protein>
    <submittedName>
        <fullName evidence="1">Uncharacterized protein</fullName>
    </submittedName>
</protein>
<reference evidence="1" key="1">
    <citation type="submission" date="2014-09" db="EMBL/GenBank/DDBJ databases">
        <authorList>
            <person name="Magalhaes I.L.F."/>
            <person name="Oliveira U."/>
            <person name="Santos F.R."/>
            <person name="Vidigal T.H.D.A."/>
            <person name="Brescovit A.D."/>
            <person name="Santos A.J."/>
        </authorList>
    </citation>
    <scope>NUCLEOTIDE SEQUENCE</scope>
    <source>
        <tissue evidence="1">Shoot tissue taken approximately 20 cm above the soil surface</tissue>
    </source>
</reference>
<evidence type="ECO:0000313" key="1">
    <source>
        <dbReference type="EMBL" id="JAE12328.1"/>
    </source>
</evidence>
<accession>A0A0A9FVG7</accession>
<dbReference type="EMBL" id="GBRH01185568">
    <property type="protein sequence ID" value="JAE12328.1"/>
    <property type="molecule type" value="Transcribed_RNA"/>
</dbReference>
<sequence length="39" mass="4540">MLVAYYLLSNGWATRTHSPLCILLQTYVPEMSYCINFVQ</sequence>
<name>A0A0A9FVG7_ARUDO</name>